<evidence type="ECO:0008006" key="4">
    <source>
        <dbReference type="Google" id="ProtNLM"/>
    </source>
</evidence>
<dbReference type="InterPro" id="IPR013324">
    <property type="entry name" value="RNA_pol_sigma_r3/r4-like"/>
</dbReference>
<feature type="region of interest" description="Disordered" evidence="1">
    <location>
        <begin position="27"/>
        <end position="49"/>
    </location>
</feature>
<dbReference type="EMBL" id="CP009111">
    <property type="protein sequence ID" value="ANS28932.1"/>
    <property type="molecule type" value="Genomic_DNA"/>
</dbReference>
<sequence>MNELLSTLPEEHREILILRLVVGKSAEETAPAVGSTSSAGVTRAGERFG</sequence>
<dbReference type="PATRIC" id="fig|37919.13.peg.4489"/>
<evidence type="ECO:0000313" key="3">
    <source>
        <dbReference type="Proteomes" id="UP000186108"/>
    </source>
</evidence>
<evidence type="ECO:0000313" key="2">
    <source>
        <dbReference type="EMBL" id="ANS28932.1"/>
    </source>
</evidence>
<dbReference type="SUPFAM" id="SSF88659">
    <property type="entry name" value="Sigma3 and sigma4 domains of RNA polymerase sigma factors"/>
    <property type="match status" value="1"/>
</dbReference>
<gene>
    <name evidence="2" type="ORF">R1CP_21280</name>
</gene>
<protein>
    <recommendedName>
        <fullName evidence="4">RNA polymerase sigma factor 70 region 4 type 2 domain-containing protein</fullName>
    </recommendedName>
</protein>
<dbReference type="AlphaFoldDB" id="A0A1B1K8I3"/>
<dbReference type="InterPro" id="IPR036388">
    <property type="entry name" value="WH-like_DNA-bd_sf"/>
</dbReference>
<evidence type="ECO:0000256" key="1">
    <source>
        <dbReference type="SAM" id="MobiDB-lite"/>
    </source>
</evidence>
<reference evidence="2 3" key="1">
    <citation type="submission" date="2014-07" db="EMBL/GenBank/DDBJ databases">
        <authorList>
            <person name="Zhang J.E."/>
            <person name="Yang H."/>
            <person name="Guo J."/>
            <person name="Deng Z."/>
            <person name="Luo H."/>
            <person name="Luo M."/>
            <person name="Zhao B."/>
        </authorList>
    </citation>
    <scope>NUCLEOTIDE SEQUENCE [LARGE SCALE GENOMIC DNA]</scope>
    <source>
        <strain evidence="2 3">1CP</strain>
    </source>
</reference>
<name>A0A1B1K8I3_RHOOP</name>
<dbReference type="Gene3D" id="1.10.10.10">
    <property type="entry name" value="Winged helix-like DNA-binding domain superfamily/Winged helix DNA-binding domain"/>
    <property type="match status" value="1"/>
</dbReference>
<dbReference type="Proteomes" id="UP000186108">
    <property type="component" value="Chromosome"/>
</dbReference>
<proteinExistence type="predicted"/>
<organism evidence="2 3">
    <name type="scientific">Rhodococcus opacus</name>
    <name type="common">Nocardia opaca</name>
    <dbReference type="NCBI Taxonomy" id="37919"/>
    <lineage>
        <taxon>Bacteria</taxon>
        <taxon>Bacillati</taxon>
        <taxon>Actinomycetota</taxon>
        <taxon>Actinomycetes</taxon>
        <taxon>Mycobacteriales</taxon>
        <taxon>Nocardiaceae</taxon>
        <taxon>Rhodococcus</taxon>
    </lineage>
</organism>
<accession>A0A1B1K8I3</accession>